<evidence type="ECO:0000313" key="3">
    <source>
        <dbReference type="EMBL" id="KAL3420334.1"/>
    </source>
</evidence>
<keyword evidence="2" id="KW-1133">Transmembrane helix</keyword>
<organism evidence="3 4">
    <name type="scientific">Phlyctema vagabunda</name>
    <dbReference type="NCBI Taxonomy" id="108571"/>
    <lineage>
        <taxon>Eukaryota</taxon>
        <taxon>Fungi</taxon>
        <taxon>Dikarya</taxon>
        <taxon>Ascomycota</taxon>
        <taxon>Pezizomycotina</taxon>
        <taxon>Leotiomycetes</taxon>
        <taxon>Helotiales</taxon>
        <taxon>Dermateaceae</taxon>
        <taxon>Phlyctema</taxon>
    </lineage>
</organism>
<protein>
    <submittedName>
        <fullName evidence="3">Uncharacterized protein</fullName>
    </submittedName>
</protein>
<sequence length="178" mass="19102">MSPSRGEPAASGSKPNPPSSSETQISTETKANVKSKTALTHLRQNLSYLYSPSAVAAEGTAKPGRLRTRALLRSLHYLGVFVFWRVVRYAKYAVVGSVLATLGGGFMLSGVGWVLAPPGIVGSLGIGLVWAVGRWGFRKLSVGEAASARLQERARVEERTVKGDGQWRDLQGPRAVPW</sequence>
<keyword evidence="2" id="KW-0472">Membrane</keyword>
<name>A0ABR4PAJ3_9HELO</name>
<evidence type="ECO:0000256" key="1">
    <source>
        <dbReference type="SAM" id="MobiDB-lite"/>
    </source>
</evidence>
<proteinExistence type="predicted"/>
<evidence type="ECO:0000313" key="4">
    <source>
        <dbReference type="Proteomes" id="UP001629113"/>
    </source>
</evidence>
<reference evidence="3 4" key="1">
    <citation type="submission" date="2024-06" db="EMBL/GenBank/DDBJ databases">
        <title>Complete genome of Phlyctema vagabunda strain 19-DSS-EL-015.</title>
        <authorList>
            <person name="Fiorenzani C."/>
        </authorList>
    </citation>
    <scope>NUCLEOTIDE SEQUENCE [LARGE SCALE GENOMIC DNA]</scope>
    <source>
        <strain evidence="3 4">19-DSS-EL-015</strain>
    </source>
</reference>
<dbReference type="EMBL" id="JBFCZG010000007">
    <property type="protein sequence ID" value="KAL3420334.1"/>
    <property type="molecule type" value="Genomic_DNA"/>
</dbReference>
<gene>
    <name evidence="3" type="ORF">PVAG01_08833</name>
</gene>
<evidence type="ECO:0000256" key="2">
    <source>
        <dbReference type="SAM" id="Phobius"/>
    </source>
</evidence>
<accession>A0ABR4PAJ3</accession>
<feature type="transmembrane region" description="Helical" evidence="2">
    <location>
        <begin position="107"/>
        <end position="132"/>
    </location>
</feature>
<feature type="compositionally biased region" description="Polar residues" evidence="1">
    <location>
        <begin position="19"/>
        <end position="32"/>
    </location>
</feature>
<keyword evidence="4" id="KW-1185">Reference proteome</keyword>
<comment type="caution">
    <text evidence="3">The sequence shown here is derived from an EMBL/GenBank/DDBJ whole genome shotgun (WGS) entry which is preliminary data.</text>
</comment>
<dbReference type="Proteomes" id="UP001629113">
    <property type="component" value="Unassembled WGS sequence"/>
</dbReference>
<keyword evidence="2" id="KW-0812">Transmembrane</keyword>
<feature type="region of interest" description="Disordered" evidence="1">
    <location>
        <begin position="1"/>
        <end position="32"/>
    </location>
</feature>